<keyword evidence="2" id="KW-1185">Reference proteome</keyword>
<dbReference type="InterPro" id="IPR053165">
    <property type="entry name" value="HSI-I_assembly_Hcp1"/>
</dbReference>
<comment type="caution">
    <text evidence="1">The sequence shown here is derived from an EMBL/GenBank/DDBJ whole genome shotgun (WGS) entry which is preliminary data.</text>
</comment>
<name>A0ABV4P6P4_9GAMM</name>
<feature type="non-terminal residue" evidence="1">
    <location>
        <position position="1"/>
    </location>
</feature>
<dbReference type="RefSeq" id="WP_371841874.1">
    <property type="nucleotide sequence ID" value="NZ_JBGMEK010000206.1"/>
</dbReference>
<dbReference type="SUPFAM" id="SSF141452">
    <property type="entry name" value="Hcp1-like"/>
    <property type="match status" value="1"/>
</dbReference>
<sequence>SKAKQEGIPMAIYMNFNNKATKGNVTAKGYEDWIEVDSFNFGVGRGITMEAGATSNREASRPSLSEVSFTKRIDAASGGLFKSSVTGDEGVPVEIHVVQTGANSVEKYAVYKLTDVIISSYSIGASAGGAPQESVSLSFAKIEAELDHADKTNKNPKNMKVGYDLTTATPL</sequence>
<evidence type="ECO:0000313" key="1">
    <source>
        <dbReference type="EMBL" id="MFA0814031.1"/>
    </source>
</evidence>
<gene>
    <name evidence="1" type="ORF">ACCI49_24500</name>
</gene>
<reference evidence="1 2" key="1">
    <citation type="submission" date="2024-08" db="EMBL/GenBank/DDBJ databases">
        <authorList>
            <person name="Ishaq N."/>
        </authorList>
    </citation>
    <scope>NUCLEOTIDE SEQUENCE [LARGE SCALE GENOMIC DNA]</scope>
    <source>
        <strain evidence="1 2">DSM 18651</strain>
    </source>
</reference>
<proteinExistence type="predicted"/>
<dbReference type="Proteomes" id="UP001569428">
    <property type="component" value="Unassembled WGS sequence"/>
</dbReference>
<dbReference type="InterPro" id="IPR008514">
    <property type="entry name" value="T6SS_Hcp"/>
</dbReference>
<dbReference type="PANTHER" id="PTHR36152:SF1">
    <property type="entry name" value="UBIQUITIN-LIKE DOMAIN-CONTAINING PROTEIN"/>
    <property type="match status" value="1"/>
</dbReference>
<dbReference type="PANTHER" id="PTHR36152">
    <property type="entry name" value="CYTOPLASMIC PROTEIN-RELATED"/>
    <property type="match status" value="1"/>
</dbReference>
<evidence type="ECO:0000313" key="2">
    <source>
        <dbReference type="Proteomes" id="UP001569428"/>
    </source>
</evidence>
<dbReference type="Gene3D" id="2.30.110.20">
    <property type="entry name" value="Hcp1-like"/>
    <property type="match status" value="1"/>
</dbReference>
<dbReference type="InterPro" id="IPR036624">
    <property type="entry name" value="Hcp1-lik_sf"/>
</dbReference>
<protein>
    <submittedName>
        <fullName evidence="1">Hcp family type VI secretion system effector</fullName>
    </submittedName>
</protein>
<organism evidence="1 2">
    <name type="scientific">Microbulbifer epialgicus</name>
    <dbReference type="NCBI Taxonomy" id="393907"/>
    <lineage>
        <taxon>Bacteria</taxon>
        <taxon>Pseudomonadati</taxon>
        <taxon>Pseudomonadota</taxon>
        <taxon>Gammaproteobacteria</taxon>
        <taxon>Cellvibrionales</taxon>
        <taxon>Microbulbiferaceae</taxon>
        <taxon>Microbulbifer</taxon>
    </lineage>
</organism>
<dbReference type="Pfam" id="PF05638">
    <property type="entry name" value="T6SS_HCP"/>
    <property type="match status" value="1"/>
</dbReference>
<dbReference type="EMBL" id="JBGMEK010000206">
    <property type="protein sequence ID" value="MFA0814031.1"/>
    <property type="molecule type" value="Genomic_DNA"/>
</dbReference>
<accession>A0ABV4P6P4</accession>